<dbReference type="AlphaFoldDB" id="A0A8J5SDY1"/>
<feature type="compositionally biased region" description="Basic residues" evidence="1">
    <location>
        <begin position="88"/>
        <end position="100"/>
    </location>
</feature>
<evidence type="ECO:0000256" key="1">
    <source>
        <dbReference type="SAM" id="MobiDB-lite"/>
    </source>
</evidence>
<evidence type="ECO:0000313" key="2">
    <source>
        <dbReference type="EMBL" id="KAG8061222.1"/>
    </source>
</evidence>
<reference evidence="2" key="1">
    <citation type="journal article" date="2021" name="bioRxiv">
        <title>Whole Genome Assembly and Annotation of Northern Wild Rice, Zizania palustris L., Supports a Whole Genome Duplication in the Zizania Genus.</title>
        <authorList>
            <person name="Haas M."/>
            <person name="Kono T."/>
            <person name="Macchietto M."/>
            <person name="Millas R."/>
            <person name="McGilp L."/>
            <person name="Shao M."/>
            <person name="Duquette J."/>
            <person name="Hirsch C.N."/>
            <person name="Kimball J."/>
        </authorList>
    </citation>
    <scope>NUCLEOTIDE SEQUENCE</scope>
    <source>
        <tissue evidence="2">Fresh leaf tissue</tissue>
    </source>
</reference>
<keyword evidence="3" id="KW-1185">Reference proteome</keyword>
<gene>
    <name evidence="2" type="ORF">GUJ93_ZPchr0003g17222</name>
</gene>
<organism evidence="2 3">
    <name type="scientific">Zizania palustris</name>
    <name type="common">Northern wild rice</name>
    <dbReference type="NCBI Taxonomy" id="103762"/>
    <lineage>
        <taxon>Eukaryota</taxon>
        <taxon>Viridiplantae</taxon>
        <taxon>Streptophyta</taxon>
        <taxon>Embryophyta</taxon>
        <taxon>Tracheophyta</taxon>
        <taxon>Spermatophyta</taxon>
        <taxon>Magnoliopsida</taxon>
        <taxon>Liliopsida</taxon>
        <taxon>Poales</taxon>
        <taxon>Poaceae</taxon>
        <taxon>BOP clade</taxon>
        <taxon>Oryzoideae</taxon>
        <taxon>Oryzeae</taxon>
        <taxon>Zizaniinae</taxon>
        <taxon>Zizania</taxon>
    </lineage>
</organism>
<dbReference type="EMBL" id="JAAALK010000286">
    <property type="protein sequence ID" value="KAG8061222.1"/>
    <property type="molecule type" value="Genomic_DNA"/>
</dbReference>
<evidence type="ECO:0000313" key="3">
    <source>
        <dbReference type="Proteomes" id="UP000729402"/>
    </source>
</evidence>
<comment type="caution">
    <text evidence="2">The sequence shown here is derived from an EMBL/GenBank/DDBJ whole genome shotgun (WGS) entry which is preliminary data.</text>
</comment>
<accession>A0A8J5SDY1</accession>
<name>A0A8J5SDY1_ZIZPA</name>
<reference evidence="2" key="2">
    <citation type="submission" date="2021-02" db="EMBL/GenBank/DDBJ databases">
        <authorList>
            <person name="Kimball J.A."/>
            <person name="Haas M.W."/>
            <person name="Macchietto M."/>
            <person name="Kono T."/>
            <person name="Duquette J."/>
            <person name="Shao M."/>
        </authorList>
    </citation>
    <scope>NUCLEOTIDE SEQUENCE</scope>
    <source>
        <tissue evidence="2">Fresh leaf tissue</tissue>
    </source>
</reference>
<protein>
    <submittedName>
        <fullName evidence="2">Uncharacterized protein</fullName>
    </submittedName>
</protein>
<feature type="region of interest" description="Disordered" evidence="1">
    <location>
        <begin position="81"/>
        <end position="109"/>
    </location>
</feature>
<feature type="region of interest" description="Disordered" evidence="1">
    <location>
        <begin position="1"/>
        <end position="32"/>
    </location>
</feature>
<dbReference type="Proteomes" id="UP000729402">
    <property type="component" value="Unassembled WGS sequence"/>
</dbReference>
<sequence>MGRRHRRSPRQLAPLASASFHGSAGRARRHRSSARVLRVAALHGSCGADTAEVRNGRREAMWRGGLDGCMPVLVADSMVVGGLGRRSGGNRRRRHGRRLRSRGEREWGD</sequence>
<proteinExistence type="predicted"/>